<sequence>MSTSRLLPGLVWMKKEWRLRSNPFPATGVARIGGQDARENGLLYEPNVHAEQLYEVIEKFVLGMSYSGLKFGYLWSVGLVPGDSDARGFGKSVLMQHVAGKINRDFGKDAYLTVGLDEEDAAEVPICCLLTSFDTTHVRSLGAALFAAVEYAVGYHTTADSAPLARRLRRRLIERTATDNVRDLVAAVMDEHRTLRGKTLGPPDVKLIAALCDENPRAAIDYLIGISPISRSRSGAVHMATFLVFAAAAGMRHVMVFCDQLEDLASTTTAKAKRNLEVERFRDVIVETLPMADMLTMVVTMHPRAALNIGTPWALADLPTFDLSKANEGSTVKLPALRDAAQVAQMLRPYLVAATKDGVVRNDGDELFPFTHEAVACLFERSARKPRDVLRKAHDLLNAAAAKNVDRIEAADVQSFLAAGRHYGGRDNASVTGVSGTLDWSRM</sequence>
<dbReference type="RefSeq" id="WP_248631615.1">
    <property type="nucleotide sequence ID" value="NZ_JALPTH010000002.1"/>
</dbReference>
<organism evidence="1 2">
    <name type="scientific">Streptomyces lichenis</name>
    <dbReference type="NCBI Taxonomy" id="2306967"/>
    <lineage>
        <taxon>Bacteria</taxon>
        <taxon>Bacillati</taxon>
        <taxon>Actinomycetota</taxon>
        <taxon>Actinomycetes</taxon>
        <taxon>Kitasatosporales</taxon>
        <taxon>Streptomycetaceae</taxon>
        <taxon>Streptomyces</taxon>
    </lineage>
</organism>
<name>A0ABT0I527_9ACTN</name>
<evidence type="ECO:0000313" key="2">
    <source>
        <dbReference type="Proteomes" id="UP001522868"/>
    </source>
</evidence>
<protein>
    <submittedName>
        <fullName evidence="1">Uncharacterized protein</fullName>
    </submittedName>
</protein>
<evidence type="ECO:0000313" key="1">
    <source>
        <dbReference type="EMBL" id="MCK8676441.1"/>
    </source>
</evidence>
<comment type="caution">
    <text evidence="1">The sequence shown here is derived from an EMBL/GenBank/DDBJ whole genome shotgun (WGS) entry which is preliminary data.</text>
</comment>
<gene>
    <name evidence="1" type="ORF">M1O15_03235</name>
</gene>
<proteinExistence type="predicted"/>
<accession>A0ABT0I527</accession>
<dbReference type="EMBL" id="JALPTH010000002">
    <property type="protein sequence ID" value="MCK8676441.1"/>
    <property type="molecule type" value="Genomic_DNA"/>
</dbReference>
<reference evidence="1 2" key="1">
    <citation type="submission" date="2022-04" db="EMBL/GenBank/DDBJ databases">
        <title>Streptomyces sp. nov. LCR6-01 isolated from Lichen of Dirinaria sp.</title>
        <authorList>
            <person name="Kanchanasin P."/>
            <person name="Tanasupawat S."/>
            <person name="Phongsopitanun W."/>
        </authorList>
    </citation>
    <scope>NUCLEOTIDE SEQUENCE [LARGE SCALE GENOMIC DNA]</scope>
    <source>
        <strain evidence="1 2">LCR6-01</strain>
    </source>
</reference>
<dbReference type="Proteomes" id="UP001522868">
    <property type="component" value="Unassembled WGS sequence"/>
</dbReference>
<keyword evidence="2" id="KW-1185">Reference proteome</keyword>